<name>A0A161ITX5_9PROT</name>
<dbReference type="PROSITE" id="PS51186">
    <property type="entry name" value="GNAT"/>
    <property type="match status" value="1"/>
</dbReference>
<proteinExistence type="predicted"/>
<dbReference type="PANTHER" id="PTHR43877">
    <property type="entry name" value="AMINOALKYLPHOSPHONATE N-ACETYLTRANSFERASE-RELATED-RELATED"/>
    <property type="match status" value="1"/>
</dbReference>
<evidence type="ECO:0000313" key="4">
    <source>
        <dbReference type="EMBL" id="ANC91807.1"/>
    </source>
</evidence>
<sequence>MSSASTRPSLSHRPLSDGDIPTICGFPRSAEELYFLFPRAVWPLTVDQVRATLDTRRDPTVVTLSENGRERVVGYANYATFEDGRTASIGNVSVDPALRRRGIAEYLVRTMIGRAFDHHRLPELTLYCFNTNTPALLLYAKLGLTPIALETRVTPWGEPIALFKLRMDRASWHSVSRIAA</sequence>
<keyword evidence="1 4" id="KW-0808">Transferase</keyword>
<dbReference type="InterPro" id="IPR016181">
    <property type="entry name" value="Acyl_CoA_acyltransferase"/>
</dbReference>
<accession>A0A161ITX5</accession>
<organism evidence="4 5">
    <name type="scientific">Azospirillum humicireducens</name>
    <dbReference type="NCBI Taxonomy" id="1226968"/>
    <lineage>
        <taxon>Bacteria</taxon>
        <taxon>Pseudomonadati</taxon>
        <taxon>Pseudomonadota</taxon>
        <taxon>Alphaproteobacteria</taxon>
        <taxon>Rhodospirillales</taxon>
        <taxon>Azospirillaceae</taxon>
        <taxon>Azospirillum</taxon>
    </lineage>
</organism>
<dbReference type="KEGG" id="ahu:A6A40_07725"/>
<dbReference type="STRING" id="1226968.A6A40_07725"/>
<keyword evidence="2" id="KW-0012">Acyltransferase</keyword>
<dbReference type="RefSeq" id="WP_063634893.1">
    <property type="nucleotide sequence ID" value="NZ_CP015285.1"/>
</dbReference>
<dbReference type="CDD" id="cd04301">
    <property type="entry name" value="NAT_SF"/>
    <property type="match status" value="1"/>
</dbReference>
<dbReference type="AlphaFoldDB" id="A0A161ITX5"/>
<dbReference type="Proteomes" id="UP000077405">
    <property type="component" value="Chromosome"/>
</dbReference>
<feature type="domain" description="N-acetyltransferase" evidence="3">
    <location>
        <begin position="20"/>
        <end position="169"/>
    </location>
</feature>
<keyword evidence="5" id="KW-1185">Reference proteome</keyword>
<evidence type="ECO:0000259" key="3">
    <source>
        <dbReference type="PROSITE" id="PS51186"/>
    </source>
</evidence>
<gene>
    <name evidence="4" type="ORF">A6A40_07725</name>
</gene>
<dbReference type="PANTHER" id="PTHR43877:SF2">
    <property type="entry name" value="AMINOALKYLPHOSPHONATE N-ACETYLTRANSFERASE-RELATED"/>
    <property type="match status" value="1"/>
</dbReference>
<evidence type="ECO:0000313" key="5">
    <source>
        <dbReference type="Proteomes" id="UP000077405"/>
    </source>
</evidence>
<dbReference type="OrthoDB" id="7001268at2"/>
<evidence type="ECO:0000256" key="1">
    <source>
        <dbReference type="ARBA" id="ARBA00022679"/>
    </source>
</evidence>
<dbReference type="SUPFAM" id="SSF55729">
    <property type="entry name" value="Acyl-CoA N-acyltransferases (Nat)"/>
    <property type="match status" value="1"/>
</dbReference>
<dbReference type="EMBL" id="CP015285">
    <property type="protein sequence ID" value="ANC91807.1"/>
    <property type="molecule type" value="Genomic_DNA"/>
</dbReference>
<evidence type="ECO:0000256" key="2">
    <source>
        <dbReference type="ARBA" id="ARBA00023315"/>
    </source>
</evidence>
<dbReference type="InterPro" id="IPR000182">
    <property type="entry name" value="GNAT_dom"/>
</dbReference>
<dbReference type="Gene3D" id="3.40.630.30">
    <property type="match status" value="1"/>
</dbReference>
<protein>
    <submittedName>
        <fullName evidence="4">N-acetyltransferase</fullName>
    </submittedName>
</protein>
<dbReference type="Pfam" id="PF00583">
    <property type="entry name" value="Acetyltransf_1"/>
    <property type="match status" value="1"/>
</dbReference>
<dbReference type="GO" id="GO:0016747">
    <property type="term" value="F:acyltransferase activity, transferring groups other than amino-acyl groups"/>
    <property type="evidence" value="ECO:0007669"/>
    <property type="project" value="InterPro"/>
</dbReference>
<dbReference type="InterPro" id="IPR050832">
    <property type="entry name" value="Bact_Acetyltransf"/>
</dbReference>
<reference evidence="4 5" key="1">
    <citation type="journal article" date="2013" name="Int. J. Syst. Evol. Microbiol.">
        <title>Azospirillum humicireducens sp. nov., a nitrogen-fixing bacterium isolated from a microbial fuel cell.</title>
        <authorList>
            <person name="Zhou S."/>
            <person name="Han L."/>
            <person name="Wang Y."/>
            <person name="Yang G."/>
            <person name="Zhuang L."/>
            <person name="Hu P."/>
        </authorList>
    </citation>
    <scope>NUCLEOTIDE SEQUENCE [LARGE SCALE GENOMIC DNA]</scope>
    <source>
        <strain evidence="4 5">SgZ-5</strain>
    </source>
</reference>